<keyword evidence="4" id="KW-0547">Nucleotide-binding</keyword>
<dbReference type="GO" id="GO:0071555">
    <property type="term" value="P:cell wall organization"/>
    <property type="evidence" value="ECO:0007669"/>
    <property type="project" value="UniProtKB-KW"/>
</dbReference>
<protein>
    <recommendedName>
        <fullName evidence="13">UDP-N-acetylmuramoylalanyl-D-glutamate--2, 6-diaminopimelate ligase</fullName>
    </recommendedName>
</protein>
<dbReference type="InterPro" id="IPR035911">
    <property type="entry name" value="MurE/MurF_N"/>
</dbReference>
<dbReference type="Pfam" id="PF01225">
    <property type="entry name" value="Mur_ligase"/>
    <property type="match status" value="1"/>
</dbReference>
<dbReference type="InterPro" id="IPR000713">
    <property type="entry name" value="Mur_ligase_N"/>
</dbReference>
<dbReference type="GO" id="GO:0051301">
    <property type="term" value="P:cell division"/>
    <property type="evidence" value="ECO:0007669"/>
    <property type="project" value="InterPro"/>
</dbReference>
<dbReference type="PROSITE" id="PS01011">
    <property type="entry name" value="FOLYLPOLYGLU_SYNT_1"/>
    <property type="match status" value="1"/>
</dbReference>
<keyword evidence="3" id="KW-0436">Ligase</keyword>
<keyword evidence="2" id="KW-0963">Cytoplasm</keyword>
<evidence type="ECO:0000256" key="1">
    <source>
        <dbReference type="ARBA" id="ARBA00005898"/>
    </source>
</evidence>
<evidence type="ECO:0000259" key="9">
    <source>
        <dbReference type="Pfam" id="PF01225"/>
    </source>
</evidence>
<dbReference type="GO" id="GO:0004326">
    <property type="term" value="F:tetrahydrofolylpolyglutamate synthase activity"/>
    <property type="evidence" value="ECO:0007669"/>
    <property type="project" value="InterPro"/>
</dbReference>
<accession>A0A094Q645</accession>
<comment type="caution">
    <text evidence="12">The sequence shown here is derived from an EMBL/GenBank/DDBJ whole genome shotgun (WGS) entry which is preliminary data.</text>
</comment>
<dbReference type="GO" id="GO:0005737">
    <property type="term" value="C:cytoplasm"/>
    <property type="evidence" value="ECO:0007669"/>
    <property type="project" value="InterPro"/>
</dbReference>
<organism evidence="12">
    <name type="scientific">freshwater metagenome</name>
    <dbReference type="NCBI Taxonomy" id="449393"/>
    <lineage>
        <taxon>unclassified sequences</taxon>
        <taxon>metagenomes</taxon>
        <taxon>ecological metagenomes</taxon>
    </lineage>
</organism>
<sequence>MIRPVSDYVKSVSELANFIGIQSDLKLDFTGITSDSRSVASGDLFVALPGSNSHGARYIDEVKASGAVAVITDEAGAKLVGEKLPAIVISNPRRILGDICSWFYGSPSSSMQLIGITGTNGKTTTTTLLNQILKLAGKSTGLIGTIGIEIGPEKILANYTTPEASELQSLLATMRERHIAYVSMEISSHALEALRVAGTKFSAVGFTNLTQDHLDFHGDMASYFSAKSKLFAAQYSDLGFVNIDDAYGKKLYENRNIPMISLARENREAQWHFERIEPTTRGYSVAIRGTGGILIEGDFNLIGDHNLDNLLMAVAIAVQLEIDPLVIGNSLSQLKGAAGRLESVEIGQKFLALIDYAHTPDAVTRILATLRKSVNGRIIAVLGCGGDRDKAKRPIMGRELLEGSDLAVFTSDNPRSEAPESILTEMTAGLKLRENSVTLVDRREAIAFAVASAMPGDCVVVLGKGHESGQEISGRKFAFDDRIELARAIEELA</sequence>
<dbReference type="NCBIfam" id="NF001124">
    <property type="entry name" value="PRK00139.1-2"/>
    <property type="match status" value="1"/>
</dbReference>
<dbReference type="EMBL" id="JNSL01000059">
    <property type="protein sequence ID" value="KGA17544.1"/>
    <property type="molecule type" value="Genomic_DNA"/>
</dbReference>
<dbReference type="InterPro" id="IPR036615">
    <property type="entry name" value="Mur_ligase_C_dom_sf"/>
</dbReference>
<evidence type="ECO:0000256" key="4">
    <source>
        <dbReference type="ARBA" id="ARBA00022741"/>
    </source>
</evidence>
<evidence type="ECO:0000259" key="11">
    <source>
        <dbReference type="Pfam" id="PF08245"/>
    </source>
</evidence>
<keyword evidence="8" id="KW-0961">Cell wall biogenesis/degradation</keyword>
<evidence type="ECO:0000259" key="10">
    <source>
        <dbReference type="Pfam" id="PF02875"/>
    </source>
</evidence>
<dbReference type="Gene3D" id="3.40.1390.10">
    <property type="entry name" value="MurE/MurF, N-terminal domain"/>
    <property type="match status" value="1"/>
</dbReference>
<reference evidence="12" key="1">
    <citation type="submission" date="2014-06" db="EMBL/GenBank/DDBJ databases">
        <title>Key roles for freshwater Actinobacteria revealed by deep metagenomic sequencing.</title>
        <authorList>
            <person name="Ghai R."/>
            <person name="Mizuno C.M."/>
            <person name="Picazo A."/>
            <person name="Camacho A."/>
            <person name="Rodriguez-Valera F."/>
        </authorList>
    </citation>
    <scope>NUCLEOTIDE SEQUENCE</scope>
</reference>
<evidence type="ECO:0000256" key="5">
    <source>
        <dbReference type="ARBA" id="ARBA00022840"/>
    </source>
</evidence>
<comment type="similarity">
    <text evidence="1">Belongs to the MurCDEF family. MurE subfamily.</text>
</comment>
<dbReference type="Pfam" id="PF02875">
    <property type="entry name" value="Mur_ligase_C"/>
    <property type="match status" value="1"/>
</dbReference>
<gene>
    <name evidence="12" type="ORF">GM51_10220</name>
</gene>
<dbReference type="Pfam" id="PF08245">
    <property type="entry name" value="Mur_ligase_M"/>
    <property type="match status" value="1"/>
</dbReference>
<evidence type="ECO:0000256" key="6">
    <source>
        <dbReference type="ARBA" id="ARBA00022960"/>
    </source>
</evidence>
<dbReference type="SUPFAM" id="SSF53244">
    <property type="entry name" value="MurD-like peptide ligases, peptide-binding domain"/>
    <property type="match status" value="1"/>
</dbReference>
<keyword evidence="6" id="KW-0133">Cell shape</keyword>
<evidence type="ECO:0000256" key="2">
    <source>
        <dbReference type="ARBA" id="ARBA00022490"/>
    </source>
</evidence>
<keyword evidence="5" id="KW-0067">ATP-binding</keyword>
<feature type="domain" description="Mur ligase N-terminal catalytic" evidence="9">
    <location>
        <begin position="29"/>
        <end position="104"/>
    </location>
</feature>
<dbReference type="SUPFAM" id="SSF53623">
    <property type="entry name" value="MurD-like peptide ligases, catalytic domain"/>
    <property type="match status" value="1"/>
</dbReference>
<dbReference type="HAMAP" id="MF_00208">
    <property type="entry name" value="MurE"/>
    <property type="match status" value="1"/>
</dbReference>
<dbReference type="Gene3D" id="3.90.190.20">
    <property type="entry name" value="Mur ligase, C-terminal domain"/>
    <property type="match status" value="1"/>
</dbReference>
<evidence type="ECO:0000313" key="12">
    <source>
        <dbReference type="EMBL" id="KGA17544.1"/>
    </source>
</evidence>
<dbReference type="InterPro" id="IPR036565">
    <property type="entry name" value="Mur-like_cat_sf"/>
</dbReference>
<evidence type="ECO:0000256" key="8">
    <source>
        <dbReference type="ARBA" id="ARBA00023316"/>
    </source>
</evidence>
<dbReference type="GO" id="GO:0009252">
    <property type="term" value="P:peptidoglycan biosynthetic process"/>
    <property type="evidence" value="ECO:0007669"/>
    <property type="project" value="UniProtKB-KW"/>
</dbReference>
<evidence type="ECO:0008006" key="13">
    <source>
        <dbReference type="Google" id="ProtNLM"/>
    </source>
</evidence>
<dbReference type="GO" id="GO:0005524">
    <property type="term" value="F:ATP binding"/>
    <property type="evidence" value="ECO:0007669"/>
    <property type="project" value="UniProtKB-KW"/>
</dbReference>
<dbReference type="PANTHER" id="PTHR23135">
    <property type="entry name" value="MUR LIGASE FAMILY MEMBER"/>
    <property type="match status" value="1"/>
</dbReference>
<name>A0A094Q645_9ZZZZ</name>
<dbReference type="PANTHER" id="PTHR23135:SF4">
    <property type="entry name" value="UDP-N-ACETYLMURAMOYL-L-ALANYL-D-GLUTAMATE--2,6-DIAMINOPIMELATE LIGASE MURE HOMOLOG, CHLOROPLASTIC"/>
    <property type="match status" value="1"/>
</dbReference>
<keyword evidence="7" id="KW-0573">Peptidoglycan synthesis</keyword>
<dbReference type="GO" id="GO:0008360">
    <property type="term" value="P:regulation of cell shape"/>
    <property type="evidence" value="ECO:0007669"/>
    <property type="project" value="UniProtKB-KW"/>
</dbReference>
<proteinExistence type="inferred from homology"/>
<dbReference type="NCBIfam" id="NF001126">
    <property type="entry name" value="PRK00139.1-4"/>
    <property type="match status" value="1"/>
</dbReference>
<dbReference type="SUPFAM" id="SSF63418">
    <property type="entry name" value="MurE/MurF N-terminal domain"/>
    <property type="match status" value="1"/>
</dbReference>
<evidence type="ECO:0000256" key="7">
    <source>
        <dbReference type="ARBA" id="ARBA00022984"/>
    </source>
</evidence>
<dbReference type="InterPro" id="IPR013221">
    <property type="entry name" value="Mur_ligase_cen"/>
</dbReference>
<evidence type="ECO:0000256" key="3">
    <source>
        <dbReference type="ARBA" id="ARBA00022598"/>
    </source>
</evidence>
<dbReference type="InterPro" id="IPR005761">
    <property type="entry name" value="UDP-N-AcMur-Glu-dNH2Pim_ligase"/>
</dbReference>
<feature type="domain" description="Mur ligase C-terminal" evidence="10">
    <location>
        <begin position="339"/>
        <end position="465"/>
    </location>
</feature>
<dbReference type="AlphaFoldDB" id="A0A094Q645"/>
<dbReference type="InterPro" id="IPR004101">
    <property type="entry name" value="Mur_ligase_C"/>
</dbReference>
<feature type="domain" description="Mur ligase central" evidence="11">
    <location>
        <begin position="116"/>
        <end position="317"/>
    </location>
</feature>
<dbReference type="NCBIfam" id="TIGR01085">
    <property type="entry name" value="murE"/>
    <property type="match status" value="1"/>
</dbReference>
<dbReference type="InterPro" id="IPR018109">
    <property type="entry name" value="Folylpolyglutamate_synth_CS"/>
</dbReference>
<dbReference type="Gene3D" id="3.40.1190.10">
    <property type="entry name" value="Mur-like, catalytic domain"/>
    <property type="match status" value="1"/>
</dbReference>